<dbReference type="Proteomes" id="UP000037269">
    <property type="component" value="Unassembled WGS sequence"/>
</dbReference>
<reference evidence="2 3" key="1">
    <citation type="submission" date="2015-07" db="EMBL/GenBank/DDBJ databases">
        <title>Fjat-14205 dsm 2895.</title>
        <authorList>
            <person name="Liu B."/>
            <person name="Wang J."/>
            <person name="Zhu Y."/>
            <person name="Liu G."/>
            <person name="Chen Q."/>
            <person name="Chen Z."/>
            <person name="Lan J."/>
            <person name="Che J."/>
            <person name="Ge C."/>
            <person name="Shi H."/>
            <person name="Pan Z."/>
            <person name="Liu X."/>
        </authorList>
    </citation>
    <scope>NUCLEOTIDE SEQUENCE [LARGE SCALE GENOMIC DNA]</scope>
    <source>
        <strain evidence="2 3">DSM 2895</strain>
    </source>
</reference>
<name>A0A0M0GYK3_ANEMI</name>
<proteinExistence type="predicted"/>
<dbReference type="GeneID" id="42304518"/>
<keyword evidence="1" id="KW-1133">Transmembrane helix</keyword>
<evidence type="ECO:0000313" key="3">
    <source>
        <dbReference type="Proteomes" id="UP000037269"/>
    </source>
</evidence>
<feature type="transmembrane region" description="Helical" evidence="1">
    <location>
        <begin position="36"/>
        <end position="53"/>
    </location>
</feature>
<dbReference type="AlphaFoldDB" id="A0A0M0GYK3"/>
<keyword evidence="1" id="KW-0472">Membrane</keyword>
<dbReference type="EMBL" id="LGUG01000004">
    <property type="protein sequence ID" value="KON94898.1"/>
    <property type="molecule type" value="Genomic_DNA"/>
</dbReference>
<organism evidence="2 3">
    <name type="scientific">Aneurinibacillus migulanus</name>
    <name type="common">Bacillus migulanus</name>
    <dbReference type="NCBI Taxonomy" id="47500"/>
    <lineage>
        <taxon>Bacteria</taxon>
        <taxon>Bacillati</taxon>
        <taxon>Bacillota</taxon>
        <taxon>Bacilli</taxon>
        <taxon>Bacillales</taxon>
        <taxon>Paenibacillaceae</taxon>
        <taxon>Aneurinibacillus group</taxon>
        <taxon>Aneurinibacillus</taxon>
    </lineage>
</organism>
<feature type="transmembrane region" description="Helical" evidence="1">
    <location>
        <begin position="65"/>
        <end position="82"/>
    </location>
</feature>
<keyword evidence="3" id="KW-1185">Reference proteome</keyword>
<keyword evidence="1" id="KW-0812">Transmembrane</keyword>
<dbReference type="RefSeq" id="WP_053432656.1">
    <property type="nucleotide sequence ID" value="NZ_LGUG01000004.1"/>
</dbReference>
<gene>
    <name evidence="2" type="ORF">AF333_04760</name>
</gene>
<dbReference type="PATRIC" id="fig|47500.9.peg.2053"/>
<evidence type="ECO:0000256" key="1">
    <source>
        <dbReference type="SAM" id="Phobius"/>
    </source>
</evidence>
<accession>A0A0M0GYK3</accession>
<dbReference type="STRING" id="47500.AF333_04760"/>
<sequence length="85" mass="9835">MKERLKDPFLLAGFGGLLYQILNARGIIVPPDLWDLGLDLISYACIGVGIWVYRKNKRKIIKLPTVHLDSGIFFLNLYFYIYKNT</sequence>
<comment type="caution">
    <text evidence="2">The sequence shown here is derived from an EMBL/GenBank/DDBJ whole genome shotgun (WGS) entry which is preliminary data.</text>
</comment>
<evidence type="ECO:0000313" key="2">
    <source>
        <dbReference type="EMBL" id="KON94898.1"/>
    </source>
</evidence>
<protein>
    <submittedName>
        <fullName evidence="2">Uncharacterized protein</fullName>
    </submittedName>
</protein>